<dbReference type="GO" id="GO:0016020">
    <property type="term" value="C:membrane"/>
    <property type="evidence" value="ECO:0007669"/>
    <property type="project" value="InterPro"/>
</dbReference>
<dbReference type="GO" id="GO:0000155">
    <property type="term" value="F:phosphorelay sensor kinase activity"/>
    <property type="evidence" value="ECO:0007669"/>
    <property type="project" value="InterPro"/>
</dbReference>
<dbReference type="PANTHER" id="PTHR34220">
    <property type="entry name" value="SENSOR HISTIDINE KINASE YPDA"/>
    <property type="match status" value="1"/>
</dbReference>
<keyword evidence="3" id="KW-0808">Transferase</keyword>
<evidence type="ECO:0000259" key="2">
    <source>
        <dbReference type="Pfam" id="PF06580"/>
    </source>
</evidence>
<keyword evidence="1" id="KW-1133">Transmembrane helix</keyword>
<gene>
    <name evidence="3" type="ORF">LX64_01857</name>
</gene>
<organism evidence="3 4">
    <name type="scientific">Chitinophaga skermanii</name>
    <dbReference type="NCBI Taxonomy" id="331697"/>
    <lineage>
        <taxon>Bacteria</taxon>
        <taxon>Pseudomonadati</taxon>
        <taxon>Bacteroidota</taxon>
        <taxon>Chitinophagia</taxon>
        <taxon>Chitinophagales</taxon>
        <taxon>Chitinophagaceae</taxon>
        <taxon>Chitinophaga</taxon>
    </lineage>
</organism>
<dbReference type="PANTHER" id="PTHR34220:SF7">
    <property type="entry name" value="SENSOR HISTIDINE KINASE YPDA"/>
    <property type="match status" value="1"/>
</dbReference>
<proteinExistence type="predicted"/>
<sequence length="339" mass="39383">MQKGINVQQTFFWRWIITLVVVIVSWLVRANVMPSMPVQVHLFASVILVVVIQCVWYLLLLVHHLLNRWLPLERFQYGRIVLQLVIGVGLVICVRYLVFLVVYDFREIPKKHEVNGMIYLANTLISVSINLVFISDEFIKRWRQSFERAAVLEQEKLHMQYHHLKNQVDPQFLSHTISSLDNLVTSDPGLASQFIGHLAKVYRYVLQHDENIVVKIGQEITFIEHYRTLMQDRFGDAIQIEVDVASPVLQKGVVMVTLQMLIDNAIKHNIMTVEQPLKIQIYNDEDHLIISNNKQAPMLRASSEKKGLSQLQHLYKILSGKDLQVKDEQETFKVVLPML</sequence>
<evidence type="ECO:0000313" key="4">
    <source>
        <dbReference type="Proteomes" id="UP000249547"/>
    </source>
</evidence>
<feature type="transmembrane region" description="Helical" evidence="1">
    <location>
        <begin position="40"/>
        <end position="59"/>
    </location>
</feature>
<keyword evidence="3" id="KW-0418">Kinase</keyword>
<dbReference type="EMBL" id="QLLL01000003">
    <property type="protein sequence ID" value="RAJ06730.1"/>
    <property type="molecule type" value="Genomic_DNA"/>
</dbReference>
<dbReference type="Proteomes" id="UP000249547">
    <property type="component" value="Unassembled WGS sequence"/>
</dbReference>
<evidence type="ECO:0000256" key="1">
    <source>
        <dbReference type="SAM" id="Phobius"/>
    </source>
</evidence>
<dbReference type="InterPro" id="IPR010559">
    <property type="entry name" value="Sig_transdc_His_kin_internal"/>
</dbReference>
<feature type="transmembrane region" description="Helical" evidence="1">
    <location>
        <begin position="12"/>
        <end position="28"/>
    </location>
</feature>
<keyword evidence="4" id="KW-1185">Reference proteome</keyword>
<feature type="transmembrane region" description="Helical" evidence="1">
    <location>
        <begin position="114"/>
        <end position="134"/>
    </location>
</feature>
<comment type="caution">
    <text evidence="3">The sequence shown here is derived from an EMBL/GenBank/DDBJ whole genome shotgun (WGS) entry which is preliminary data.</text>
</comment>
<evidence type="ECO:0000313" key="3">
    <source>
        <dbReference type="EMBL" id="RAJ06730.1"/>
    </source>
</evidence>
<keyword evidence="1" id="KW-0812">Transmembrane</keyword>
<dbReference type="Pfam" id="PF06580">
    <property type="entry name" value="His_kinase"/>
    <property type="match status" value="1"/>
</dbReference>
<dbReference type="AlphaFoldDB" id="A0A327QQX3"/>
<dbReference type="InterPro" id="IPR050640">
    <property type="entry name" value="Bact_2-comp_sensor_kinase"/>
</dbReference>
<dbReference type="RefSeq" id="WP_111597324.1">
    <property type="nucleotide sequence ID" value="NZ_QLLL01000003.1"/>
</dbReference>
<protein>
    <submittedName>
        <fullName evidence="3">Histidine kinase</fullName>
    </submittedName>
</protein>
<accession>A0A327QQX3</accession>
<name>A0A327QQX3_9BACT</name>
<feature type="transmembrane region" description="Helical" evidence="1">
    <location>
        <begin position="80"/>
        <end position="102"/>
    </location>
</feature>
<dbReference type="OrthoDB" id="9809908at2"/>
<keyword evidence="1" id="KW-0472">Membrane</keyword>
<reference evidence="3 4" key="1">
    <citation type="submission" date="2018-06" db="EMBL/GenBank/DDBJ databases">
        <title>Genomic Encyclopedia of Archaeal and Bacterial Type Strains, Phase II (KMG-II): from individual species to whole genera.</title>
        <authorList>
            <person name="Goeker M."/>
        </authorList>
    </citation>
    <scope>NUCLEOTIDE SEQUENCE [LARGE SCALE GENOMIC DNA]</scope>
    <source>
        <strain evidence="3 4">DSM 23857</strain>
    </source>
</reference>
<feature type="domain" description="Signal transduction histidine kinase internal region" evidence="2">
    <location>
        <begin position="160"/>
        <end position="237"/>
    </location>
</feature>